<dbReference type="EMBL" id="KY684118">
    <property type="protein sequence ID" value="ARF12642.1"/>
    <property type="molecule type" value="Genomic_DNA"/>
</dbReference>
<evidence type="ECO:0000313" key="3">
    <source>
        <dbReference type="EMBL" id="ARF12642.1"/>
    </source>
</evidence>
<feature type="region of interest" description="Disordered" evidence="1">
    <location>
        <begin position="536"/>
        <end position="555"/>
    </location>
</feature>
<organism evidence="3">
    <name type="scientific">Klosneuvirus KNV1</name>
    <dbReference type="NCBI Taxonomy" id="1977640"/>
    <lineage>
        <taxon>Viruses</taxon>
        <taxon>Varidnaviria</taxon>
        <taxon>Bamfordvirae</taxon>
        <taxon>Nucleocytoviricota</taxon>
        <taxon>Megaviricetes</taxon>
        <taxon>Imitervirales</taxon>
        <taxon>Mimiviridae</taxon>
        <taxon>Klosneuvirinae</taxon>
        <taxon>Klosneuvirus</taxon>
    </lineage>
</organism>
<dbReference type="Pfam" id="PF13475">
    <property type="entry name" value="DUF4116"/>
    <property type="match status" value="1"/>
</dbReference>
<gene>
    <name evidence="3" type="ORF">Klosneuvirus_11_13</name>
</gene>
<name>A0A1V0SLQ4_9VIRU</name>
<sequence length="555" mass="65492">MISGKQFKQLYPKKFIALSSVKPFKQPIEFISLNDLADNLIKNWNSMLYYADVTIPDNCDVMISPKNEFSSTNAILSEITNLTDNECWHDEEFCKKVIVKYHYILKYVKCQTSEICKMAVDFYADNFEFVNDKTYDLCLKAVKGNGLMLQFIENQTYELCMEAVRNNGYALKYVKLDQTEELCIEAVNNYPDALQFVKIQTPEICNVAVKKDSRSIKYVKEQTDELCWIALKNNAYSFNEIINPTNEMFEYTVEYDPSLYMRLENPSDDLLLLALKHSTWLLLWDDIRDKMTFDMYKQAVKYNGLILEYVENPTFEMCRDAVTNHCLSLKFIKDKTIYISLYDSAFKLFENKYHDLFLLLNKLKVSENKNIKWINENYSKENMSELSKLYFNIQQNVIWGFKDHVDTYSELFDKYGVDHYKVGVYKGDNRERYYQFCVSDGDFEIIGNHRILLYAIVQSNAEYIFEFIMGNYTKLINEPLAMESALDMYCTIQDLLYEIRTGHNGRIGKTTIIHEWNPDYSNSRYKLPDWLEGGLNDMNKDKEEFDKEENDKNKE</sequence>
<accession>A0A1V0SLQ4</accession>
<protein>
    <recommendedName>
        <fullName evidence="2">DUF4116 domain-containing protein</fullName>
    </recommendedName>
</protein>
<evidence type="ECO:0000259" key="2">
    <source>
        <dbReference type="Pfam" id="PF13475"/>
    </source>
</evidence>
<feature type="compositionally biased region" description="Basic and acidic residues" evidence="1">
    <location>
        <begin position="538"/>
        <end position="555"/>
    </location>
</feature>
<dbReference type="InterPro" id="IPR025197">
    <property type="entry name" value="DUF4116"/>
</dbReference>
<proteinExistence type="predicted"/>
<evidence type="ECO:0000256" key="1">
    <source>
        <dbReference type="SAM" id="MobiDB-lite"/>
    </source>
</evidence>
<feature type="domain" description="DUF4116" evidence="2">
    <location>
        <begin position="158"/>
        <end position="197"/>
    </location>
</feature>
<reference evidence="3" key="1">
    <citation type="journal article" date="2017" name="Science">
        <title>Giant viruses with an expanded complement of translation system components.</title>
        <authorList>
            <person name="Schulz F."/>
            <person name="Yutin N."/>
            <person name="Ivanova N.N."/>
            <person name="Ortega D.R."/>
            <person name="Lee T.K."/>
            <person name="Vierheilig J."/>
            <person name="Daims H."/>
            <person name="Horn M."/>
            <person name="Wagner M."/>
            <person name="Jensen G.J."/>
            <person name="Kyrpides N.C."/>
            <person name="Koonin E.V."/>
            <person name="Woyke T."/>
        </authorList>
    </citation>
    <scope>NUCLEOTIDE SEQUENCE</scope>
    <source>
        <strain evidence="3">KNV1</strain>
    </source>
</reference>